<dbReference type="InterPro" id="IPR001254">
    <property type="entry name" value="Trypsin_dom"/>
</dbReference>
<sequence>MLFYPSKLQSFPLPISTIIPHEAFDELTLDHDLALLQTPVPIEFNEAVQPICVPFQRFPSSAMEDCWVVGWPHPETGSSSLWKLSVVDVDPCPLHRMVSTECCSHREGDSVPGCLGYPGNPVVCQVKESGQWMLKGILTEGGARCYGPFLYTRVAYYSDWIMATTTEWGPPVHAIPFQRHFEAPEEFPEGLFELPVDETDLRSFQDHPDDYDYNETEWLNASSRQGPAESRANSGPLYYDYYGGDVIPIGAAGASGRPRPEYKPRHLILPQKNWDNLLT</sequence>
<reference evidence="3" key="2">
    <citation type="submission" date="2025-08" db="UniProtKB">
        <authorList>
            <consortium name="Ensembl"/>
        </authorList>
    </citation>
    <scope>IDENTIFICATION</scope>
</reference>
<dbReference type="GO" id="GO:0006508">
    <property type="term" value="P:proteolysis"/>
    <property type="evidence" value="ECO:0007669"/>
    <property type="project" value="InterPro"/>
</dbReference>
<keyword evidence="4" id="KW-1185">Reference proteome</keyword>
<dbReference type="AlphaFoldDB" id="H9GN82"/>
<dbReference type="InterPro" id="IPR009003">
    <property type="entry name" value="Peptidase_S1_PA"/>
</dbReference>
<keyword evidence="1" id="KW-1015">Disulfide bond</keyword>
<dbReference type="STRING" id="28377.ENSACAP00000016153"/>
<dbReference type="SUPFAM" id="SSF50494">
    <property type="entry name" value="Trypsin-like serine proteases"/>
    <property type="match status" value="1"/>
</dbReference>
<dbReference type="GeneTree" id="ENSGT01020000230389"/>
<dbReference type="GO" id="GO:0004252">
    <property type="term" value="F:serine-type endopeptidase activity"/>
    <property type="evidence" value="ECO:0007669"/>
    <property type="project" value="InterPro"/>
</dbReference>
<evidence type="ECO:0000259" key="2">
    <source>
        <dbReference type="PROSITE" id="PS50240"/>
    </source>
</evidence>
<evidence type="ECO:0000256" key="1">
    <source>
        <dbReference type="ARBA" id="ARBA00023157"/>
    </source>
</evidence>
<dbReference type="Ensembl" id="ENSACAT00000016474.3">
    <property type="protein sequence ID" value="ENSACAP00000016153.3"/>
    <property type="gene ID" value="ENSACAG00000016441.3"/>
</dbReference>
<name>H9GN82_ANOCA</name>
<dbReference type="eggNOG" id="KOG3627">
    <property type="taxonomic scope" value="Eukaryota"/>
</dbReference>
<dbReference type="Gene3D" id="2.40.10.10">
    <property type="entry name" value="Trypsin-like serine proteases"/>
    <property type="match status" value="1"/>
</dbReference>
<dbReference type="Proteomes" id="UP000001646">
    <property type="component" value="Unplaced"/>
</dbReference>
<reference evidence="3" key="1">
    <citation type="submission" date="2009-12" db="EMBL/GenBank/DDBJ databases">
        <title>The Genome Sequence of Anolis carolinensis (Green Anole Lizard).</title>
        <authorList>
            <consortium name="The Genome Sequencing Platform"/>
            <person name="Di Palma F."/>
            <person name="Alfoldi J."/>
            <person name="Heiman D."/>
            <person name="Young S."/>
            <person name="Grabherr M."/>
            <person name="Johnson J."/>
            <person name="Lander E.S."/>
            <person name="Lindblad-Toh K."/>
        </authorList>
    </citation>
    <scope>NUCLEOTIDE SEQUENCE [LARGE SCALE GENOMIC DNA]</scope>
    <source>
        <strain evidence="3">JBL SC #1</strain>
    </source>
</reference>
<dbReference type="InterPro" id="IPR043504">
    <property type="entry name" value="Peptidase_S1_PA_chymotrypsin"/>
</dbReference>
<dbReference type="HOGENOM" id="CLU_058835_0_0_1"/>
<dbReference type="PROSITE" id="PS50240">
    <property type="entry name" value="TRYPSIN_DOM"/>
    <property type="match status" value="1"/>
</dbReference>
<feature type="domain" description="Peptidase S1" evidence="2">
    <location>
        <begin position="15"/>
        <end position="166"/>
    </location>
</feature>
<dbReference type="Bgee" id="ENSACAG00000016441">
    <property type="expression patterns" value="Expressed in brain and 9 other cell types or tissues"/>
</dbReference>
<organism evidence="3 4">
    <name type="scientific">Anolis carolinensis</name>
    <name type="common">Green anole</name>
    <name type="synonym">American chameleon</name>
    <dbReference type="NCBI Taxonomy" id="28377"/>
    <lineage>
        <taxon>Eukaryota</taxon>
        <taxon>Metazoa</taxon>
        <taxon>Chordata</taxon>
        <taxon>Craniata</taxon>
        <taxon>Vertebrata</taxon>
        <taxon>Euteleostomi</taxon>
        <taxon>Lepidosauria</taxon>
        <taxon>Squamata</taxon>
        <taxon>Bifurcata</taxon>
        <taxon>Unidentata</taxon>
        <taxon>Episquamata</taxon>
        <taxon>Toxicofera</taxon>
        <taxon>Iguania</taxon>
        <taxon>Dactyloidae</taxon>
        <taxon>Anolis</taxon>
    </lineage>
</organism>
<proteinExistence type="predicted"/>
<dbReference type="SMART" id="SM00020">
    <property type="entry name" value="Tryp_SPc"/>
    <property type="match status" value="1"/>
</dbReference>
<protein>
    <recommendedName>
        <fullName evidence="2">Peptidase S1 domain-containing protein</fullName>
    </recommendedName>
</protein>
<dbReference type="PANTHER" id="PTHR24250">
    <property type="entry name" value="CHYMOTRYPSIN-RELATED"/>
    <property type="match status" value="1"/>
</dbReference>
<accession>H9GN82</accession>
<dbReference type="Pfam" id="PF00089">
    <property type="entry name" value="Trypsin"/>
    <property type="match status" value="1"/>
</dbReference>
<dbReference type="InParanoid" id="H9GN82"/>
<evidence type="ECO:0000313" key="3">
    <source>
        <dbReference type="Ensembl" id="ENSACAP00000016153.3"/>
    </source>
</evidence>
<dbReference type="PANTHER" id="PTHR24250:SF45">
    <property type="entry name" value="INACTIVE SERINE PROTEASE 54"/>
    <property type="match status" value="1"/>
</dbReference>
<evidence type="ECO:0000313" key="4">
    <source>
        <dbReference type="Proteomes" id="UP000001646"/>
    </source>
</evidence>
<reference evidence="3" key="3">
    <citation type="submission" date="2025-09" db="UniProtKB">
        <authorList>
            <consortium name="Ensembl"/>
        </authorList>
    </citation>
    <scope>IDENTIFICATION</scope>
</reference>